<organism evidence="7 8">
    <name type="scientific">Pisolithus tinctorius Marx 270</name>
    <dbReference type="NCBI Taxonomy" id="870435"/>
    <lineage>
        <taxon>Eukaryota</taxon>
        <taxon>Fungi</taxon>
        <taxon>Dikarya</taxon>
        <taxon>Basidiomycota</taxon>
        <taxon>Agaricomycotina</taxon>
        <taxon>Agaricomycetes</taxon>
        <taxon>Agaricomycetidae</taxon>
        <taxon>Boletales</taxon>
        <taxon>Sclerodermatineae</taxon>
        <taxon>Pisolithaceae</taxon>
        <taxon>Pisolithus</taxon>
    </lineage>
</organism>
<keyword evidence="3" id="KW-0223">Dioxygenase</keyword>
<dbReference type="GO" id="GO:0051213">
    <property type="term" value="F:dioxygenase activity"/>
    <property type="evidence" value="ECO:0007669"/>
    <property type="project" value="UniProtKB-KW"/>
</dbReference>
<name>A0A0C3IXV6_PISTI</name>
<dbReference type="Proteomes" id="UP000054217">
    <property type="component" value="Unassembled WGS sequence"/>
</dbReference>
<dbReference type="GO" id="GO:0046872">
    <property type="term" value="F:metal ion binding"/>
    <property type="evidence" value="ECO:0007669"/>
    <property type="project" value="UniProtKB-KW"/>
</dbReference>
<evidence type="ECO:0000313" key="8">
    <source>
        <dbReference type="Proteomes" id="UP000054217"/>
    </source>
</evidence>
<evidence type="ECO:0000256" key="5">
    <source>
        <dbReference type="ARBA" id="ARBA00023004"/>
    </source>
</evidence>
<dbReference type="InParanoid" id="A0A0C3IXV6"/>
<gene>
    <name evidence="7" type="ORF">M404DRAFT_28660</name>
</gene>
<sequence>MAAVQRPANTSNDWQMHLTDTVCQYMTARLHEEIVDGPRALPAISIPMQIACEADHILAVIIQAYRECVTRDIKQGVQTNLARSNDMEITRPTVVIDKEGSILLWYLPNAISQAYQSEVWNSLGLLSIPLQRSLKSHGMGGWRNDGKNFRNDANLKGAIDLSPAWFQQGRGPSNDAHHPEVSRLLKSKSQPKEVREWLQCTAGLQAVLSGALRIMHPKMYLHGQEAIRRLRSKAAERQDEDMEAVLPMWNSVYSSMSVMVNRASPAHKDTNGRKVWLDTLLTVGNYPRLHFLVPELGIRLQYNPGT</sequence>
<protein>
    <recommendedName>
        <fullName evidence="6">2OGFeDO JBP1/TET oxygenase domain-containing protein</fullName>
    </recommendedName>
</protein>
<reference evidence="8" key="2">
    <citation type="submission" date="2015-01" db="EMBL/GenBank/DDBJ databases">
        <title>Evolutionary Origins and Diversification of the Mycorrhizal Mutualists.</title>
        <authorList>
            <consortium name="DOE Joint Genome Institute"/>
            <consortium name="Mycorrhizal Genomics Consortium"/>
            <person name="Kohler A."/>
            <person name="Kuo A."/>
            <person name="Nagy L.G."/>
            <person name="Floudas D."/>
            <person name="Copeland A."/>
            <person name="Barry K.W."/>
            <person name="Cichocki N."/>
            <person name="Veneault-Fourrey C."/>
            <person name="LaButti K."/>
            <person name="Lindquist E.A."/>
            <person name="Lipzen A."/>
            <person name="Lundell T."/>
            <person name="Morin E."/>
            <person name="Murat C."/>
            <person name="Riley R."/>
            <person name="Ohm R."/>
            <person name="Sun H."/>
            <person name="Tunlid A."/>
            <person name="Henrissat B."/>
            <person name="Grigoriev I.V."/>
            <person name="Hibbett D.S."/>
            <person name="Martin F."/>
        </authorList>
    </citation>
    <scope>NUCLEOTIDE SEQUENCE [LARGE SCALE GENOMIC DNA]</scope>
    <source>
        <strain evidence="8">Marx 270</strain>
    </source>
</reference>
<dbReference type="HOGENOM" id="CLU_039070_4_2_1"/>
<evidence type="ECO:0000313" key="7">
    <source>
        <dbReference type="EMBL" id="KIO01658.1"/>
    </source>
</evidence>
<keyword evidence="5" id="KW-0408">Iron</keyword>
<evidence type="ECO:0000256" key="2">
    <source>
        <dbReference type="ARBA" id="ARBA00022723"/>
    </source>
</evidence>
<dbReference type="AlphaFoldDB" id="A0A0C3IXV6"/>
<accession>A0A0C3IXV6</accession>
<evidence type="ECO:0000256" key="4">
    <source>
        <dbReference type="ARBA" id="ARBA00023002"/>
    </source>
</evidence>
<evidence type="ECO:0000259" key="6">
    <source>
        <dbReference type="Pfam" id="PF12851"/>
    </source>
</evidence>
<keyword evidence="2" id="KW-0479">Metal-binding</keyword>
<keyword evidence="4" id="KW-0560">Oxidoreductase</keyword>
<dbReference type="EMBL" id="KN831987">
    <property type="protein sequence ID" value="KIO01658.1"/>
    <property type="molecule type" value="Genomic_DNA"/>
</dbReference>
<dbReference type="Pfam" id="PF12851">
    <property type="entry name" value="Tet_JBP"/>
    <property type="match status" value="1"/>
</dbReference>
<dbReference type="OrthoDB" id="3259298at2759"/>
<proteinExistence type="predicted"/>
<keyword evidence="8" id="KW-1185">Reference proteome</keyword>
<feature type="domain" description="2OGFeDO JBP1/TET oxygenase" evidence="6">
    <location>
        <begin position="174"/>
        <end position="306"/>
    </location>
</feature>
<feature type="non-terminal residue" evidence="7">
    <location>
        <position position="306"/>
    </location>
</feature>
<comment type="cofactor">
    <cofactor evidence="1">
        <name>Fe(2+)</name>
        <dbReference type="ChEBI" id="CHEBI:29033"/>
    </cofactor>
</comment>
<dbReference type="STRING" id="870435.A0A0C3IXV6"/>
<reference evidence="7 8" key="1">
    <citation type="submission" date="2014-04" db="EMBL/GenBank/DDBJ databases">
        <authorList>
            <consortium name="DOE Joint Genome Institute"/>
            <person name="Kuo A."/>
            <person name="Kohler A."/>
            <person name="Costa M.D."/>
            <person name="Nagy L.G."/>
            <person name="Floudas D."/>
            <person name="Copeland A."/>
            <person name="Barry K.W."/>
            <person name="Cichocki N."/>
            <person name="Veneault-Fourrey C."/>
            <person name="LaButti K."/>
            <person name="Lindquist E.A."/>
            <person name="Lipzen A."/>
            <person name="Lundell T."/>
            <person name="Morin E."/>
            <person name="Murat C."/>
            <person name="Sun H."/>
            <person name="Tunlid A."/>
            <person name="Henrissat B."/>
            <person name="Grigoriev I.V."/>
            <person name="Hibbett D.S."/>
            <person name="Martin F."/>
            <person name="Nordberg H.P."/>
            <person name="Cantor M.N."/>
            <person name="Hua S.X."/>
        </authorList>
    </citation>
    <scope>NUCLEOTIDE SEQUENCE [LARGE SCALE GENOMIC DNA]</scope>
    <source>
        <strain evidence="7 8">Marx 270</strain>
    </source>
</reference>
<dbReference type="InterPro" id="IPR024779">
    <property type="entry name" value="2OGFeDO_JBP1/TET_oxygenase_dom"/>
</dbReference>
<evidence type="ECO:0000256" key="1">
    <source>
        <dbReference type="ARBA" id="ARBA00001954"/>
    </source>
</evidence>
<evidence type="ECO:0000256" key="3">
    <source>
        <dbReference type="ARBA" id="ARBA00022964"/>
    </source>
</evidence>